<dbReference type="PANTHER" id="PTHR22939">
    <property type="entry name" value="SERINE PROTEASE FAMILY S1C HTRA-RELATED"/>
    <property type="match status" value="1"/>
</dbReference>
<protein>
    <submittedName>
        <fullName evidence="7">Trypsin-like peptidase domain-containing protein</fullName>
    </submittedName>
</protein>
<dbReference type="PANTHER" id="PTHR22939:SF129">
    <property type="entry name" value="SERINE PROTEASE HTRA2, MITOCHONDRIAL"/>
    <property type="match status" value="1"/>
</dbReference>
<dbReference type="SUPFAM" id="SSF50156">
    <property type="entry name" value="PDZ domain-like"/>
    <property type="match status" value="1"/>
</dbReference>
<dbReference type="PROSITE" id="PS50106">
    <property type="entry name" value="PDZ"/>
    <property type="match status" value="1"/>
</dbReference>
<dbReference type="AlphaFoldDB" id="A0A7M2WUC9"/>
<evidence type="ECO:0000256" key="5">
    <source>
        <dbReference type="SAM" id="SignalP"/>
    </source>
</evidence>
<dbReference type="InterPro" id="IPR001478">
    <property type="entry name" value="PDZ"/>
</dbReference>
<dbReference type="KEGG" id="hbs:IPV69_23375"/>
<dbReference type="Proteomes" id="UP000593765">
    <property type="component" value="Chromosome"/>
</dbReference>
<feature type="region of interest" description="Disordered" evidence="4">
    <location>
        <begin position="34"/>
        <end position="55"/>
    </location>
</feature>
<dbReference type="GO" id="GO:0004252">
    <property type="term" value="F:serine-type endopeptidase activity"/>
    <property type="evidence" value="ECO:0007669"/>
    <property type="project" value="InterPro"/>
</dbReference>
<dbReference type="InterPro" id="IPR009003">
    <property type="entry name" value="Peptidase_S1_PA"/>
</dbReference>
<proteinExistence type="inferred from homology"/>
<feature type="signal peptide" evidence="5">
    <location>
        <begin position="1"/>
        <end position="33"/>
    </location>
</feature>
<dbReference type="Gene3D" id="2.40.10.120">
    <property type="match status" value="1"/>
</dbReference>
<dbReference type="Gene3D" id="2.30.42.10">
    <property type="match status" value="1"/>
</dbReference>
<dbReference type="Pfam" id="PF13180">
    <property type="entry name" value="PDZ_2"/>
    <property type="match status" value="1"/>
</dbReference>
<dbReference type="SMART" id="SM00228">
    <property type="entry name" value="PDZ"/>
    <property type="match status" value="1"/>
</dbReference>
<sequence length="378" mass="39132">MKFRATRPLLASVLSAVLATGLSVGFQTSTVLAQDKPAKPTTAPASKPTTKPATAPAVEVGIPKAPVAGKSELKSINAIPESLDDLKALEARVAEITKKVLPAVVGVQAGSGQGSGVIVGSDGFVLTAGHVSGEPGRDMSLILTDGRRVRARSLGVNSKIDSGLIKITDKGTYPSVKIGKSADLKKGQWVLALGHPGGYQRNRPPVLRLGRVLAVNGSDNFVMTDCTLVGGDSGGPLFDLDGNVVAIHSRIGPSTLNNMHTPSDTYVETWDRLVRGESWGSTFAFLTPRGPMLGIGGESAEGNGGAVIGTVTPGSPAEKAGIKPGDIVVGFDGKPVQSLEELAQSISRKSVGDKVAIELVRNGKKMELSATLARRPRE</sequence>
<dbReference type="EMBL" id="CP063458">
    <property type="protein sequence ID" value="QOV89127.1"/>
    <property type="molecule type" value="Genomic_DNA"/>
</dbReference>
<dbReference type="Pfam" id="PF13365">
    <property type="entry name" value="Trypsin_2"/>
    <property type="match status" value="1"/>
</dbReference>
<dbReference type="PRINTS" id="PR00834">
    <property type="entry name" value="PROTEASES2C"/>
</dbReference>
<reference evidence="7 8" key="1">
    <citation type="submission" date="2020-10" db="EMBL/GenBank/DDBJ databases">
        <title>Wide distribution of Phycisphaera-like planctomycetes from WD2101 soil group in peatlands and genome analysis of the first cultivated representative.</title>
        <authorList>
            <person name="Dedysh S.N."/>
            <person name="Beletsky A.V."/>
            <person name="Ivanova A."/>
            <person name="Kulichevskaya I.S."/>
            <person name="Suzina N.E."/>
            <person name="Philippov D.A."/>
            <person name="Rakitin A.L."/>
            <person name="Mardanov A.V."/>
            <person name="Ravin N.V."/>
        </authorList>
    </citation>
    <scope>NUCLEOTIDE SEQUENCE [LARGE SCALE GENOMIC DNA]</scope>
    <source>
        <strain evidence="7 8">M1803</strain>
    </source>
</reference>
<evidence type="ECO:0000256" key="2">
    <source>
        <dbReference type="ARBA" id="ARBA00022670"/>
    </source>
</evidence>
<keyword evidence="5" id="KW-0732">Signal</keyword>
<dbReference type="InterPro" id="IPR036034">
    <property type="entry name" value="PDZ_sf"/>
</dbReference>
<dbReference type="GO" id="GO:0006508">
    <property type="term" value="P:proteolysis"/>
    <property type="evidence" value="ECO:0007669"/>
    <property type="project" value="UniProtKB-KW"/>
</dbReference>
<evidence type="ECO:0000259" key="6">
    <source>
        <dbReference type="PROSITE" id="PS50106"/>
    </source>
</evidence>
<dbReference type="SUPFAM" id="SSF50494">
    <property type="entry name" value="Trypsin-like serine proteases"/>
    <property type="match status" value="1"/>
</dbReference>
<dbReference type="RefSeq" id="WP_206292147.1">
    <property type="nucleotide sequence ID" value="NZ_CP063458.1"/>
</dbReference>
<name>A0A7M2WUC9_9BACT</name>
<gene>
    <name evidence="7" type="ORF">IPV69_23375</name>
</gene>
<accession>A0A7M2WUC9</accession>
<dbReference type="InterPro" id="IPR001940">
    <property type="entry name" value="Peptidase_S1C"/>
</dbReference>
<keyword evidence="2" id="KW-0645">Protease</keyword>
<evidence type="ECO:0000313" key="8">
    <source>
        <dbReference type="Proteomes" id="UP000593765"/>
    </source>
</evidence>
<evidence type="ECO:0000313" key="7">
    <source>
        <dbReference type="EMBL" id="QOV89127.1"/>
    </source>
</evidence>
<feature type="compositionally biased region" description="Low complexity" evidence="4">
    <location>
        <begin position="39"/>
        <end position="55"/>
    </location>
</feature>
<keyword evidence="3" id="KW-0378">Hydrolase</keyword>
<comment type="similarity">
    <text evidence="1">Belongs to the peptidase S1C family.</text>
</comment>
<evidence type="ECO:0000256" key="4">
    <source>
        <dbReference type="SAM" id="MobiDB-lite"/>
    </source>
</evidence>
<feature type="domain" description="PDZ" evidence="6">
    <location>
        <begin position="289"/>
        <end position="363"/>
    </location>
</feature>
<organism evidence="7 8">
    <name type="scientific">Humisphaera borealis</name>
    <dbReference type="NCBI Taxonomy" id="2807512"/>
    <lineage>
        <taxon>Bacteria</taxon>
        <taxon>Pseudomonadati</taxon>
        <taxon>Planctomycetota</taxon>
        <taxon>Phycisphaerae</taxon>
        <taxon>Tepidisphaerales</taxon>
        <taxon>Tepidisphaeraceae</taxon>
        <taxon>Humisphaera</taxon>
    </lineage>
</organism>
<feature type="chain" id="PRO_5034472670" evidence="5">
    <location>
        <begin position="34"/>
        <end position="378"/>
    </location>
</feature>
<evidence type="ECO:0000256" key="3">
    <source>
        <dbReference type="ARBA" id="ARBA00022801"/>
    </source>
</evidence>
<evidence type="ECO:0000256" key="1">
    <source>
        <dbReference type="ARBA" id="ARBA00010541"/>
    </source>
</evidence>
<keyword evidence="8" id="KW-1185">Reference proteome</keyword>